<keyword evidence="2" id="KW-0479">Metal-binding</keyword>
<evidence type="ECO:0000313" key="6">
    <source>
        <dbReference type="EMBL" id="CAB3979541.1"/>
    </source>
</evidence>
<keyword evidence="7" id="KW-1185">Reference proteome</keyword>
<accession>A0A7D9D8I9</accession>
<name>A0A7D9D8I9_PARCT</name>
<comment type="cofactor">
    <cofactor evidence="1">
        <name>a divalent metal cation</name>
        <dbReference type="ChEBI" id="CHEBI:60240"/>
    </cofactor>
</comment>
<dbReference type="Proteomes" id="UP001152795">
    <property type="component" value="Unassembled WGS sequence"/>
</dbReference>
<evidence type="ECO:0000256" key="3">
    <source>
        <dbReference type="SAM" id="MobiDB-lite"/>
    </source>
</evidence>
<dbReference type="PANTHER" id="PTHR23080:SF133">
    <property type="entry name" value="SI:CH211-262I1.5-RELATED"/>
    <property type="match status" value="1"/>
</dbReference>
<evidence type="ECO:0000256" key="2">
    <source>
        <dbReference type="ARBA" id="ARBA00022723"/>
    </source>
</evidence>
<feature type="domain" description="Transposase Helix-turn-helix" evidence="5">
    <location>
        <begin position="132"/>
        <end position="181"/>
    </location>
</feature>
<dbReference type="Pfam" id="PF13359">
    <property type="entry name" value="DDE_Tnp_4"/>
    <property type="match status" value="1"/>
</dbReference>
<comment type="caution">
    <text evidence="6">The sequence shown here is derived from an EMBL/GenBank/DDBJ whole genome shotgun (WGS) entry which is preliminary data.</text>
</comment>
<evidence type="ECO:0000259" key="5">
    <source>
        <dbReference type="Pfam" id="PF13613"/>
    </source>
</evidence>
<gene>
    <name evidence="6" type="ORF">PACLA_8A058267</name>
</gene>
<dbReference type="OrthoDB" id="10020990at2759"/>
<evidence type="ECO:0000256" key="1">
    <source>
        <dbReference type="ARBA" id="ARBA00001968"/>
    </source>
</evidence>
<dbReference type="EMBL" id="CACRXK020000207">
    <property type="protein sequence ID" value="CAB3979541.1"/>
    <property type="molecule type" value="Genomic_DNA"/>
</dbReference>
<dbReference type="InterPro" id="IPR027805">
    <property type="entry name" value="Transposase_HTH_dom"/>
</dbReference>
<dbReference type="PANTHER" id="PTHR23080">
    <property type="entry name" value="THAP DOMAIN PROTEIN"/>
    <property type="match status" value="1"/>
</dbReference>
<sequence length="281" mass="31577">MFAQGILKDGDFEVSLTGRRTLRDGAVPSRLEWKTASPKKRKSPAKSRSNIQFIDPDSDSDELAGQSSSHLEEDVTGPETRKQTHVKLFDALYKFCNPGEHGENISYWHSVTTSEGSTSSDSSTKQGRPRILHPKEELFITLCRTRQGFPEEHLAHLYGVSQSTTSKIIVTWVNFLYLKLKDDVPMWPSRELVDKYMPEQFKEKFPSTRVIIDCTEIKCQMPSSLLLNSELFSSYKNNATLKCLVGITPGGALYTGHNYTPGTSLTEKLSCEVAFNEILDS</sequence>
<reference evidence="6" key="1">
    <citation type="submission" date="2020-04" db="EMBL/GenBank/DDBJ databases">
        <authorList>
            <person name="Alioto T."/>
            <person name="Alioto T."/>
            <person name="Gomez Garrido J."/>
        </authorList>
    </citation>
    <scope>NUCLEOTIDE SEQUENCE</scope>
    <source>
        <strain evidence="6">A484AB</strain>
    </source>
</reference>
<evidence type="ECO:0000259" key="4">
    <source>
        <dbReference type="Pfam" id="PF13359"/>
    </source>
</evidence>
<dbReference type="GO" id="GO:0046872">
    <property type="term" value="F:metal ion binding"/>
    <property type="evidence" value="ECO:0007669"/>
    <property type="project" value="UniProtKB-KW"/>
</dbReference>
<proteinExistence type="predicted"/>
<dbReference type="AlphaFoldDB" id="A0A7D9D8I9"/>
<feature type="region of interest" description="Disordered" evidence="3">
    <location>
        <begin position="29"/>
        <end position="82"/>
    </location>
</feature>
<dbReference type="InterPro" id="IPR027806">
    <property type="entry name" value="HARBI1_dom"/>
</dbReference>
<dbReference type="Pfam" id="PF13613">
    <property type="entry name" value="HTH_Tnp_4"/>
    <property type="match status" value="1"/>
</dbReference>
<organism evidence="6 7">
    <name type="scientific">Paramuricea clavata</name>
    <name type="common">Red gorgonian</name>
    <name type="synonym">Violescent sea-whip</name>
    <dbReference type="NCBI Taxonomy" id="317549"/>
    <lineage>
        <taxon>Eukaryota</taxon>
        <taxon>Metazoa</taxon>
        <taxon>Cnidaria</taxon>
        <taxon>Anthozoa</taxon>
        <taxon>Octocorallia</taxon>
        <taxon>Malacalcyonacea</taxon>
        <taxon>Plexauridae</taxon>
        <taxon>Paramuricea</taxon>
    </lineage>
</organism>
<protein>
    <submittedName>
        <fullName evidence="6">Uncharacterized protein</fullName>
    </submittedName>
</protein>
<evidence type="ECO:0000313" key="7">
    <source>
        <dbReference type="Proteomes" id="UP001152795"/>
    </source>
</evidence>
<feature type="domain" description="DDE Tnp4" evidence="4">
    <location>
        <begin position="212"/>
        <end position="254"/>
    </location>
</feature>